<proteinExistence type="predicted"/>
<dbReference type="InterPro" id="IPR006059">
    <property type="entry name" value="SBP"/>
</dbReference>
<keyword evidence="1" id="KW-0732">Signal</keyword>
<sequence length="381" mass="41129">MRRRSFLLSAGAGAAALAGCLGDDGGETTETTDGDGAGGANATDGPTTGEGTTSGTTTGTAASVSGTLVVATYPTWVEGDSPAGTWVKEAFESEYDATVEYTTPDSRFSYFIRRAAQGAPIDADVYLGLNVDELIDLDEKAGGDVLSPLSVDAPVKEGLQFDPQGRAVPYDTGYISLVYDETTVEAPATFDDLLTEEYRGDLLAQNAQSSATGRAFMLHTVKAKGEDGYLDYWQQLQDNDVRILGNWSDSYTAYENGEAPMVVSYSTDQVYAHQAGADLSRHQVGFLNDQAYAQPEGVARFADSEQQELAQAFVEFLLTPEAQGEIAQRNVQYPATTNAELPEEFSKYTFEPEEPVTFTYEELKGNVDEWVDQWARQIAQG</sequence>
<dbReference type="NCBIfam" id="TIGR01254">
    <property type="entry name" value="sfuA"/>
    <property type="match status" value="1"/>
</dbReference>
<dbReference type="PANTHER" id="PTHR30006:SF2">
    <property type="entry name" value="ABC TRANSPORTER SUBSTRATE-BINDING PROTEIN"/>
    <property type="match status" value="1"/>
</dbReference>
<dbReference type="Pfam" id="PF13416">
    <property type="entry name" value="SBP_bac_8"/>
    <property type="match status" value="1"/>
</dbReference>
<dbReference type="SUPFAM" id="SSF53850">
    <property type="entry name" value="Periplasmic binding protein-like II"/>
    <property type="match status" value="1"/>
</dbReference>
<name>A0ABD6ATB0_9EURY</name>
<dbReference type="AlphaFoldDB" id="A0ABD6ATB0"/>
<dbReference type="Proteomes" id="UP001597187">
    <property type="component" value="Unassembled WGS sequence"/>
</dbReference>
<protein>
    <submittedName>
        <fullName evidence="3">Thiamine ABC transporter substrate binding subunit</fullName>
    </submittedName>
</protein>
<keyword evidence="4" id="KW-1185">Reference proteome</keyword>
<dbReference type="PANTHER" id="PTHR30006">
    <property type="entry name" value="THIAMINE-BINDING PERIPLASMIC PROTEIN-RELATED"/>
    <property type="match status" value="1"/>
</dbReference>
<evidence type="ECO:0000256" key="2">
    <source>
        <dbReference type="SAM" id="MobiDB-lite"/>
    </source>
</evidence>
<evidence type="ECO:0000256" key="1">
    <source>
        <dbReference type="ARBA" id="ARBA00022729"/>
    </source>
</evidence>
<comment type="caution">
    <text evidence="3">The sequence shown here is derived from an EMBL/GenBank/DDBJ whole genome shotgun (WGS) entry which is preliminary data.</text>
</comment>
<reference evidence="3 4" key="1">
    <citation type="journal article" date="2019" name="Int. J. Syst. Evol. Microbiol.">
        <title>The Global Catalogue of Microorganisms (GCM) 10K type strain sequencing project: providing services to taxonomists for standard genome sequencing and annotation.</title>
        <authorList>
            <consortium name="The Broad Institute Genomics Platform"/>
            <consortium name="The Broad Institute Genome Sequencing Center for Infectious Disease"/>
            <person name="Wu L."/>
            <person name="Ma J."/>
        </authorList>
    </citation>
    <scope>NUCLEOTIDE SEQUENCE [LARGE SCALE GENOMIC DNA]</scope>
    <source>
        <strain evidence="3 4">CGMCC 1.12563</strain>
    </source>
</reference>
<feature type="compositionally biased region" description="Low complexity" evidence="2">
    <location>
        <begin position="40"/>
        <end position="60"/>
    </location>
</feature>
<dbReference type="Gene3D" id="3.40.190.10">
    <property type="entry name" value="Periplasmic binding protein-like II"/>
    <property type="match status" value="2"/>
</dbReference>
<dbReference type="EMBL" id="JBHUDC010000003">
    <property type="protein sequence ID" value="MFD1513113.1"/>
    <property type="molecule type" value="Genomic_DNA"/>
</dbReference>
<gene>
    <name evidence="3" type="ORF">ACFSBT_07475</name>
</gene>
<organism evidence="3 4">
    <name type="scientific">Halomarina rubra</name>
    <dbReference type="NCBI Taxonomy" id="2071873"/>
    <lineage>
        <taxon>Archaea</taxon>
        <taxon>Methanobacteriati</taxon>
        <taxon>Methanobacteriota</taxon>
        <taxon>Stenosarchaea group</taxon>
        <taxon>Halobacteria</taxon>
        <taxon>Halobacteriales</taxon>
        <taxon>Natronomonadaceae</taxon>
        <taxon>Halomarina</taxon>
    </lineage>
</organism>
<evidence type="ECO:0000313" key="4">
    <source>
        <dbReference type="Proteomes" id="UP001597187"/>
    </source>
</evidence>
<evidence type="ECO:0000313" key="3">
    <source>
        <dbReference type="EMBL" id="MFD1513113.1"/>
    </source>
</evidence>
<dbReference type="InterPro" id="IPR005948">
    <property type="entry name" value="ThiB-like"/>
</dbReference>
<dbReference type="RefSeq" id="WP_250873077.1">
    <property type="nucleotide sequence ID" value="NZ_JALXFV010000003.1"/>
</dbReference>
<dbReference type="PROSITE" id="PS51257">
    <property type="entry name" value="PROKAR_LIPOPROTEIN"/>
    <property type="match status" value="1"/>
</dbReference>
<feature type="region of interest" description="Disordered" evidence="2">
    <location>
        <begin position="26"/>
        <end position="60"/>
    </location>
</feature>
<accession>A0ABD6ATB0</accession>